<evidence type="ECO:0000313" key="3">
    <source>
        <dbReference type="EMBL" id="KAK6180290.1"/>
    </source>
</evidence>
<gene>
    <name evidence="3" type="ORF">SNE40_012475</name>
</gene>
<keyword evidence="2" id="KW-0732">Signal</keyword>
<evidence type="ECO:0000313" key="4">
    <source>
        <dbReference type="Proteomes" id="UP001347796"/>
    </source>
</evidence>
<dbReference type="AlphaFoldDB" id="A0AAN8JRN9"/>
<proteinExistence type="predicted"/>
<feature type="region of interest" description="Disordered" evidence="1">
    <location>
        <begin position="100"/>
        <end position="152"/>
    </location>
</feature>
<name>A0AAN8JRN9_PATCE</name>
<evidence type="ECO:0000256" key="2">
    <source>
        <dbReference type="SAM" id="SignalP"/>
    </source>
</evidence>
<protein>
    <submittedName>
        <fullName evidence="3">Uncharacterized protein</fullName>
    </submittedName>
</protein>
<comment type="caution">
    <text evidence="3">The sequence shown here is derived from an EMBL/GenBank/DDBJ whole genome shotgun (WGS) entry which is preliminary data.</text>
</comment>
<dbReference type="EMBL" id="JAZGQO010000008">
    <property type="protein sequence ID" value="KAK6180290.1"/>
    <property type="molecule type" value="Genomic_DNA"/>
</dbReference>
<feature type="chain" id="PRO_5042967344" evidence="2">
    <location>
        <begin position="23"/>
        <end position="222"/>
    </location>
</feature>
<dbReference type="Proteomes" id="UP001347796">
    <property type="component" value="Unassembled WGS sequence"/>
</dbReference>
<feature type="compositionally biased region" description="Low complexity" evidence="1">
    <location>
        <begin position="102"/>
        <end position="149"/>
    </location>
</feature>
<keyword evidence="4" id="KW-1185">Reference proteome</keyword>
<evidence type="ECO:0000256" key="1">
    <source>
        <dbReference type="SAM" id="MobiDB-lite"/>
    </source>
</evidence>
<accession>A0AAN8JRN9</accession>
<sequence length="222" mass="24122">MLSNPVVMFVCLVVLTVVSVSAVPRHVFTCFKSLKRCRNWCGGYDQSPDGAGYYCDDYCRIIKRKQFGSCEVQANTAACPNRINVPYAYQCRCSDEPPSPRSNAASSESGSNSKSGSDSNSKSASGSNSKSSSGSNSKSGSNSNSNSSSSEDENERICFSTRKSCEAWCGGYDESPFGAGYYCNEYCQFVEGRPGGRCIYYGHTRTCPNRIGTPYAYQCACY</sequence>
<feature type="signal peptide" evidence="2">
    <location>
        <begin position="1"/>
        <end position="22"/>
    </location>
</feature>
<organism evidence="3 4">
    <name type="scientific">Patella caerulea</name>
    <name type="common">Rayed Mediterranean limpet</name>
    <dbReference type="NCBI Taxonomy" id="87958"/>
    <lineage>
        <taxon>Eukaryota</taxon>
        <taxon>Metazoa</taxon>
        <taxon>Spiralia</taxon>
        <taxon>Lophotrochozoa</taxon>
        <taxon>Mollusca</taxon>
        <taxon>Gastropoda</taxon>
        <taxon>Patellogastropoda</taxon>
        <taxon>Patelloidea</taxon>
        <taxon>Patellidae</taxon>
        <taxon>Patella</taxon>
    </lineage>
</organism>
<reference evidence="3 4" key="1">
    <citation type="submission" date="2024-01" db="EMBL/GenBank/DDBJ databases">
        <title>The genome of the rayed Mediterranean limpet Patella caerulea (Linnaeus, 1758).</title>
        <authorList>
            <person name="Anh-Thu Weber A."/>
            <person name="Halstead-Nussloch G."/>
        </authorList>
    </citation>
    <scope>NUCLEOTIDE SEQUENCE [LARGE SCALE GENOMIC DNA]</scope>
    <source>
        <strain evidence="3">AATW-2023a</strain>
        <tissue evidence="3">Whole specimen</tissue>
    </source>
</reference>